<dbReference type="OrthoDB" id="9807354at2"/>
<accession>A0A3D9F842</accession>
<keyword evidence="5 7" id="KW-0472">Membrane</keyword>
<dbReference type="InterPro" id="IPR042217">
    <property type="entry name" value="T4SS_VirB10/TrbI"/>
</dbReference>
<feature type="compositionally biased region" description="Low complexity" evidence="6">
    <location>
        <begin position="155"/>
        <end position="168"/>
    </location>
</feature>
<dbReference type="Pfam" id="PF03743">
    <property type="entry name" value="TrbI"/>
    <property type="match status" value="1"/>
</dbReference>
<dbReference type="EMBL" id="QRDP01000006">
    <property type="protein sequence ID" value="RED12669.1"/>
    <property type="molecule type" value="Genomic_DNA"/>
</dbReference>
<evidence type="ECO:0000256" key="7">
    <source>
        <dbReference type="SAM" id="Phobius"/>
    </source>
</evidence>
<evidence type="ECO:0000313" key="8">
    <source>
        <dbReference type="EMBL" id="RED12669.1"/>
    </source>
</evidence>
<dbReference type="Gene3D" id="2.40.128.260">
    <property type="entry name" value="Type IV secretion system, VirB10/TraB/TrbI"/>
    <property type="match status" value="1"/>
</dbReference>
<dbReference type="GO" id="GO:0016020">
    <property type="term" value="C:membrane"/>
    <property type="evidence" value="ECO:0007669"/>
    <property type="project" value="UniProtKB-SubCell"/>
</dbReference>
<comment type="subcellular location">
    <subcellularLocation>
        <location evidence="1">Membrane</location>
        <topology evidence="1">Single-pass membrane protein</topology>
    </subcellularLocation>
</comment>
<evidence type="ECO:0000256" key="4">
    <source>
        <dbReference type="ARBA" id="ARBA00022989"/>
    </source>
</evidence>
<dbReference type="Proteomes" id="UP000256310">
    <property type="component" value="Unassembled WGS sequence"/>
</dbReference>
<evidence type="ECO:0000313" key="9">
    <source>
        <dbReference type="Proteomes" id="UP000256310"/>
    </source>
</evidence>
<protein>
    <submittedName>
        <fullName evidence="8">Type IV secretion system protein VirB10</fullName>
    </submittedName>
</protein>
<comment type="similarity">
    <text evidence="2">Belongs to the TrbI/VirB10 family.</text>
</comment>
<evidence type="ECO:0000256" key="3">
    <source>
        <dbReference type="ARBA" id="ARBA00022692"/>
    </source>
</evidence>
<keyword evidence="3 7" id="KW-0812">Transmembrane</keyword>
<evidence type="ECO:0000256" key="6">
    <source>
        <dbReference type="SAM" id="MobiDB-lite"/>
    </source>
</evidence>
<dbReference type="RefSeq" id="WP_116237411.1">
    <property type="nucleotide sequence ID" value="NZ_QRDP01000006.1"/>
</dbReference>
<reference evidence="8 9" key="1">
    <citation type="submission" date="2018-07" db="EMBL/GenBank/DDBJ databases">
        <title>Genomic Encyclopedia of Type Strains, Phase IV (KMG-IV): sequencing the most valuable type-strain genomes for metagenomic binning, comparative biology and taxonomic classification.</title>
        <authorList>
            <person name="Goeker M."/>
        </authorList>
    </citation>
    <scope>NUCLEOTIDE SEQUENCE [LARGE SCALE GENOMIC DNA]</scope>
    <source>
        <strain evidence="8 9">DSM 26725</strain>
    </source>
</reference>
<dbReference type="InterPro" id="IPR005498">
    <property type="entry name" value="T4SS_VirB10/TraB/TrbI"/>
</dbReference>
<proteinExistence type="inferred from homology"/>
<name>A0A3D9F842_9SPHN</name>
<feature type="region of interest" description="Disordered" evidence="6">
    <location>
        <begin position="151"/>
        <end position="176"/>
    </location>
</feature>
<keyword evidence="9" id="KW-1185">Reference proteome</keyword>
<evidence type="ECO:0000256" key="5">
    <source>
        <dbReference type="ARBA" id="ARBA00023136"/>
    </source>
</evidence>
<keyword evidence="4 7" id="KW-1133">Transmembrane helix</keyword>
<evidence type="ECO:0000256" key="2">
    <source>
        <dbReference type="ARBA" id="ARBA00010265"/>
    </source>
</evidence>
<sequence>MSVDTGSDGQAKQASPVGDVRPIVAGSGKSFAVPLFIAGTAIVAIMLFTALDANRRGLAAPATLRPAEILTEVGSRVPLLYIPPERQEEPPLPIVPIEEEGIVDFPAPAPPFMDEPVFDRSSTLEPNPFPEQPSIAPARPPGAVLVYDRSGGGARSAAGAADQPGAQATIPGSDTANQRVRAGRLSNPSTTVIQGTVIPAVLETAIDTNRGGPARAIVSRNVFGFDGTRVLIPRGSRLIGQYGTSLTAGQNRVLVEWTRLVRPDGATIALDSPSADRLGRPGIRGDVNSHFWERFASAIFRTSLDVGAALATQQIGNGAFVVLPQTLRESGSSNATTPEVQRTLSVDQGVAVSVFVARDLDFTPVERGR</sequence>
<dbReference type="CDD" id="cd16429">
    <property type="entry name" value="VirB10"/>
    <property type="match status" value="1"/>
</dbReference>
<evidence type="ECO:0000256" key="1">
    <source>
        <dbReference type="ARBA" id="ARBA00004167"/>
    </source>
</evidence>
<dbReference type="AlphaFoldDB" id="A0A3D9F842"/>
<feature type="transmembrane region" description="Helical" evidence="7">
    <location>
        <begin position="31"/>
        <end position="51"/>
    </location>
</feature>
<comment type="caution">
    <text evidence="8">The sequence shown here is derived from an EMBL/GenBank/DDBJ whole genome shotgun (WGS) entry which is preliminary data.</text>
</comment>
<organism evidence="8 9">
    <name type="scientific">Parasphingopyxis lamellibrachiae</name>
    <dbReference type="NCBI Taxonomy" id="680125"/>
    <lineage>
        <taxon>Bacteria</taxon>
        <taxon>Pseudomonadati</taxon>
        <taxon>Pseudomonadota</taxon>
        <taxon>Alphaproteobacteria</taxon>
        <taxon>Sphingomonadales</taxon>
        <taxon>Sphingomonadaceae</taxon>
        <taxon>Parasphingopyxis</taxon>
    </lineage>
</organism>
<gene>
    <name evidence="8" type="ORF">DFR46_2915</name>
</gene>